<dbReference type="RefSeq" id="WP_011418760.1">
    <property type="nucleotide sequence ID" value="NC_007759.1"/>
</dbReference>
<name>Q2LXD6_SYNAS</name>
<dbReference type="EMBL" id="CP000252">
    <property type="protein sequence ID" value="ABC78745.1"/>
    <property type="molecule type" value="Genomic_DNA"/>
</dbReference>
<proteinExistence type="predicted"/>
<dbReference type="InParanoid" id="Q2LXD6"/>
<dbReference type="HOGENOM" id="CLU_2304624_0_0_7"/>
<evidence type="ECO:0000313" key="1">
    <source>
        <dbReference type="EMBL" id="ABC78745.1"/>
    </source>
</evidence>
<dbReference type="OrthoDB" id="1050440at2"/>
<evidence type="ECO:0000313" key="2">
    <source>
        <dbReference type="Proteomes" id="UP000001933"/>
    </source>
</evidence>
<protein>
    <submittedName>
        <fullName evidence="1">Hypothetical cytosolic protein</fullName>
    </submittedName>
</protein>
<dbReference type="STRING" id="56780.SYN_02412"/>
<reference evidence="1 2" key="1">
    <citation type="journal article" date="2007" name="Proc. Natl. Acad. Sci. U.S.A.">
        <title>The genome of Syntrophus aciditrophicus: life at the thermodynamic limit of microbial growth.</title>
        <authorList>
            <person name="McInerney M.J."/>
            <person name="Rohlin L."/>
            <person name="Mouttaki H."/>
            <person name="Kim U."/>
            <person name="Krupp R.S."/>
            <person name="Rios-Hernandez L."/>
            <person name="Sieber J."/>
            <person name="Struchtemeyer C.G."/>
            <person name="Bhattacharyya A."/>
            <person name="Campbell J.W."/>
            <person name="Gunsalus R.P."/>
        </authorList>
    </citation>
    <scope>NUCLEOTIDE SEQUENCE [LARGE SCALE GENOMIC DNA]</scope>
    <source>
        <strain evidence="1 2">SB</strain>
    </source>
</reference>
<keyword evidence="2" id="KW-1185">Reference proteome</keyword>
<dbReference type="AlphaFoldDB" id="Q2LXD6"/>
<accession>Q2LXD6</accession>
<dbReference type="KEGG" id="sat:SYN_02412"/>
<sequence>MNDELPFGEKVEKLYGKTEKVDRRGFFAKVGKVIIPTLGIIGLSLMPLSPRPAAADCANTCSGGCYETCRGCTGGCSGNCSGTCNRTCHDICADSCTVTAR</sequence>
<organism evidence="1 2">
    <name type="scientific">Syntrophus aciditrophicus (strain SB)</name>
    <dbReference type="NCBI Taxonomy" id="56780"/>
    <lineage>
        <taxon>Bacteria</taxon>
        <taxon>Pseudomonadati</taxon>
        <taxon>Thermodesulfobacteriota</taxon>
        <taxon>Syntrophia</taxon>
        <taxon>Syntrophales</taxon>
        <taxon>Syntrophaceae</taxon>
        <taxon>Syntrophus</taxon>
    </lineage>
</organism>
<dbReference type="InterPro" id="IPR026484">
    <property type="entry name" value="Syntroph_Cxxx"/>
</dbReference>
<dbReference type="Proteomes" id="UP000001933">
    <property type="component" value="Chromosome"/>
</dbReference>
<dbReference type="NCBIfam" id="TIGR04117">
    <property type="entry name" value="Syntroph_Cxxx"/>
    <property type="match status" value="1"/>
</dbReference>
<dbReference type="NCBIfam" id="TIGR04114">
    <property type="entry name" value="tSAM_targ_Cxxx"/>
    <property type="match status" value="2"/>
</dbReference>
<dbReference type="InterPro" id="IPR026393">
    <property type="entry name" value="tSAM_targ_Cxxx_rpt"/>
</dbReference>
<gene>
    <name evidence="1" type="ORF">SYN_02412</name>
</gene>